<organism evidence="2">
    <name type="scientific">freshwater metagenome</name>
    <dbReference type="NCBI Taxonomy" id="449393"/>
    <lineage>
        <taxon>unclassified sequences</taxon>
        <taxon>metagenomes</taxon>
        <taxon>ecological metagenomes</taxon>
    </lineage>
</organism>
<evidence type="ECO:0000313" key="2">
    <source>
        <dbReference type="EMBL" id="CAB5012451.1"/>
    </source>
</evidence>
<accession>A0A6J7Q608</accession>
<gene>
    <name evidence="2" type="ORF">UFOPK4071_00793</name>
</gene>
<dbReference type="EMBL" id="CAFBPF010000088">
    <property type="protein sequence ID" value="CAB5012451.1"/>
    <property type="molecule type" value="Genomic_DNA"/>
</dbReference>
<feature type="compositionally biased region" description="Gly residues" evidence="1">
    <location>
        <begin position="172"/>
        <end position="191"/>
    </location>
</feature>
<feature type="region of interest" description="Disordered" evidence="1">
    <location>
        <begin position="151"/>
        <end position="219"/>
    </location>
</feature>
<feature type="compositionally biased region" description="Low complexity" evidence="1">
    <location>
        <begin position="35"/>
        <end position="51"/>
    </location>
</feature>
<reference evidence="2" key="1">
    <citation type="submission" date="2020-05" db="EMBL/GenBank/DDBJ databases">
        <authorList>
            <person name="Chiriac C."/>
            <person name="Salcher M."/>
            <person name="Ghai R."/>
            <person name="Kavagutti S V."/>
        </authorList>
    </citation>
    <scope>NUCLEOTIDE SEQUENCE</scope>
</reference>
<proteinExistence type="predicted"/>
<name>A0A6J7Q608_9ZZZZ</name>
<feature type="region of interest" description="Disordered" evidence="1">
    <location>
        <begin position="35"/>
        <end position="64"/>
    </location>
</feature>
<evidence type="ECO:0000256" key="1">
    <source>
        <dbReference type="SAM" id="MobiDB-lite"/>
    </source>
</evidence>
<sequence>MSKQPSPWLRRVGSAALFATLGATIVGFGIAGAVDGGSSSTSSTTPSAAEAAPHHGRGLNLTDTQKTCLTEAGITKPEGRPTQAERDAFKAAAETCGITLPTRPENAGGRLNLTDTQKTCLTEGGITKPAEGTKPTQAERDAFKAAAETCGITPPARPSAEPGLGAPDEAPGMGGRFGDGHGPGGRFGRGPGDGDHFDGPGPSGPAGTNGAPVEPTSGS</sequence>
<dbReference type="AlphaFoldDB" id="A0A6J7Q608"/>
<protein>
    <submittedName>
        <fullName evidence="2">Unannotated protein</fullName>
    </submittedName>
</protein>